<dbReference type="GeneID" id="20806676"/>
<dbReference type="AlphaFoldDB" id="W4GT68"/>
<protein>
    <submittedName>
        <fullName evidence="2">Uncharacterized protein</fullName>
    </submittedName>
</protein>
<proteinExistence type="predicted"/>
<accession>W4GT68</accession>
<gene>
    <name evidence="2" type="ORF">H257_04680</name>
</gene>
<dbReference type="VEuPathDB" id="FungiDB:H257_04680"/>
<dbReference type="OrthoDB" id="72508at2759"/>
<evidence type="ECO:0000313" key="2">
    <source>
        <dbReference type="EMBL" id="ETV82907.1"/>
    </source>
</evidence>
<sequence>MACITTEDYESPAIQDWPSMQQSPQRDDFMAEVMNLLDKFMTLLSTPKLPAVRLPKCVLGKDNMTVSGKNIPFTRSMSKAARTQIPLLPTIDELSTA</sequence>
<dbReference type="EMBL" id="KI913121">
    <property type="protein sequence ID" value="ETV82907.1"/>
    <property type="molecule type" value="Genomic_DNA"/>
</dbReference>
<feature type="region of interest" description="Disordered" evidence="1">
    <location>
        <begin position="1"/>
        <end position="24"/>
    </location>
</feature>
<reference evidence="2" key="1">
    <citation type="submission" date="2013-12" db="EMBL/GenBank/DDBJ databases">
        <title>The Genome Sequence of Aphanomyces astaci APO3.</title>
        <authorList>
            <consortium name="The Broad Institute Genomics Platform"/>
            <person name="Russ C."/>
            <person name="Tyler B."/>
            <person name="van West P."/>
            <person name="Dieguez-Uribeondo J."/>
            <person name="Young S.K."/>
            <person name="Zeng Q."/>
            <person name="Gargeya S."/>
            <person name="Fitzgerald M."/>
            <person name="Abouelleil A."/>
            <person name="Alvarado L."/>
            <person name="Chapman S.B."/>
            <person name="Gainer-Dewar J."/>
            <person name="Goldberg J."/>
            <person name="Griggs A."/>
            <person name="Gujja S."/>
            <person name="Hansen M."/>
            <person name="Howarth C."/>
            <person name="Imamovic A."/>
            <person name="Ireland A."/>
            <person name="Larimer J."/>
            <person name="McCowan C."/>
            <person name="Murphy C."/>
            <person name="Pearson M."/>
            <person name="Poon T.W."/>
            <person name="Priest M."/>
            <person name="Roberts A."/>
            <person name="Saif S."/>
            <person name="Shea T."/>
            <person name="Sykes S."/>
            <person name="Wortman J."/>
            <person name="Nusbaum C."/>
            <person name="Birren B."/>
        </authorList>
    </citation>
    <scope>NUCLEOTIDE SEQUENCE [LARGE SCALE GENOMIC DNA]</scope>
    <source>
        <strain evidence="2">APO3</strain>
    </source>
</reference>
<dbReference type="RefSeq" id="XP_009827578.1">
    <property type="nucleotide sequence ID" value="XM_009829276.1"/>
</dbReference>
<name>W4GT68_APHAT</name>
<organism evidence="2">
    <name type="scientific">Aphanomyces astaci</name>
    <name type="common">Crayfish plague agent</name>
    <dbReference type="NCBI Taxonomy" id="112090"/>
    <lineage>
        <taxon>Eukaryota</taxon>
        <taxon>Sar</taxon>
        <taxon>Stramenopiles</taxon>
        <taxon>Oomycota</taxon>
        <taxon>Saprolegniomycetes</taxon>
        <taxon>Saprolegniales</taxon>
        <taxon>Verrucalvaceae</taxon>
        <taxon>Aphanomyces</taxon>
    </lineage>
</organism>
<evidence type="ECO:0000256" key="1">
    <source>
        <dbReference type="SAM" id="MobiDB-lite"/>
    </source>
</evidence>